<comment type="caution">
    <text evidence="1">The sequence shown here is derived from an EMBL/GenBank/DDBJ whole genome shotgun (WGS) entry which is preliminary data.</text>
</comment>
<dbReference type="Gene3D" id="3.40.47.10">
    <property type="match status" value="1"/>
</dbReference>
<sequence length="158" mass="17012">MDSVTHHEPEGVARQCKLRLSERGSHLPEKVLATAGFGVRLGKAKQWILDKTEIEERRIAAKDEATSDLAIFALLKVIEDTRISLADIDVIVLATATKDQPIPSTACRVQGNLGAMCAAAFDIESGSREELPLPAPSDPDVKLSLHPAPVVPVSVRSQ</sequence>
<dbReference type="RefSeq" id="WP_345393106.1">
    <property type="nucleotide sequence ID" value="NZ_BAABLA010000016.1"/>
</dbReference>
<evidence type="ECO:0000313" key="2">
    <source>
        <dbReference type="Proteomes" id="UP001596337"/>
    </source>
</evidence>
<evidence type="ECO:0000313" key="1">
    <source>
        <dbReference type="EMBL" id="MFC6867980.1"/>
    </source>
</evidence>
<proteinExistence type="predicted"/>
<dbReference type="SUPFAM" id="SSF53901">
    <property type="entry name" value="Thiolase-like"/>
    <property type="match status" value="1"/>
</dbReference>
<dbReference type="InterPro" id="IPR016039">
    <property type="entry name" value="Thiolase-like"/>
</dbReference>
<organism evidence="1 2">
    <name type="scientific">Haloechinothrix salitolerans</name>
    <dbReference type="NCBI Taxonomy" id="926830"/>
    <lineage>
        <taxon>Bacteria</taxon>
        <taxon>Bacillati</taxon>
        <taxon>Actinomycetota</taxon>
        <taxon>Actinomycetes</taxon>
        <taxon>Pseudonocardiales</taxon>
        <taxon>Pseudonocardiaceae</taxon>
        <taxon>Haloechinothrix</taxon>
    </lineage>
</organism>
<accession>A0ABW2C064</accession>
<keyword evidence="2" id="KW-1185">Reference proteome</keyword>
<dbReference type="PANTHER" id="PTHR34069">
    <property type="entry name" value="3-OXOACYL-[ACYL-CARRIER-PROTEIN] SYNTHASE 3"/>
    <property type="match status" value="1"/>
</dbReference>
<dbReference type="PANTHER" id="PTHR34069:SF2">
    <property type="entry name" value="BETA-KETOACYL-[ACYL-CARRIER-PROTEIN] SYNTHASE III"/>
    <property type="match status" value="1"/>
</dbReference>
<gene>
    <name evidence="1" type="ORF">ACFQGD_12560</name>
</gene>
<dbReference type="EMBL" id="JBHSXX010000001">
    <property type="protein sequence ID" value="MFC6867980.1"/>
    <property type="molecule type" value="Genomic_DNA"/>
</dbReference>
<reference evidence="2" key="1">
    <citation type="journal article" date="2019" name="Int. J. Syst. Evol. Microbiol.">
        <title>The Global Catalogue of Microorganisms (GCM) 10K type strain sequencing project: providing services to taxonomists for standard genome sequencing and annotation.</title>
        <authorList>
            <consortium name="The Broad Institute Genomics Platform"/>
            <consortium name="The Broad Institute Genome Sequencing Center for Infectious Disease"/>
            <person name="Wu L."/>
            <person name="Ma J."/>
        </authorList>
    </citation>
    <scope>NUCLEOTIDE SEQUENCE [LARGE SCALE GENOMIC DNA]</scope>
    <source>
        <strain evidence="2">KCTC 32255</strain>
    </source>
</reference>
<name>A0ABW2C064_9PSEU</name>
<protein>
    <submittedName>
        <fullName evidence="1">3-oxoacyl-ACP synthase III family protein</fullName>
    </submittedName>
</protein>
<dbReference type="Proteomes" id="UP001596337">
    <property type="component" value="Unassembled WGS sequence"/>
</dbReference>